<dbReference type="Proteomes" id="UP001443914">
    <property type="component" value="Unassembled WGS sequence"/>
</dbReference>
<proteinExistence type="predicted"/>
<name>A0AAW1HGM0_SAPOF</name>
<comment type="caution">
    <text evidence="1">The sequence shown here is derived from an EMBL/GenBank/DDBJ whole genome shotgun (WGS) entry which is preliminary data.</text>
</comment>
<dbReference type="EMBL" id="JBDFQZ010000011">
    <property type="protein sequence ID" value="KAK9675441.1"/>
    <property type="molecule type" value="Genomic_DNA"/>
</dbReference>
<keyword evidence="2" id="KW-1185">Reference proteome</keyword>
<evidence type="ECO:0000313" key="2">
    <source>
        <dbReference type="Proteomes" id="UP001443914"/>
    </source>
</evidence>
<reference evidence="1" key="1">
    <citation type="submission" date="2024-03" db="EMBL/GenBank/DDBJ databases">
        <title>WGS assembly of Saponaria officinalis var. Norfolk2.</title>
        <authorList>
            <person name="Jenkins J."/>
            <person name="Shu S."/>
            <person name="Grimwood J."/>
            <person name="Barry K."/>
            <person name="Goodstein D."/>
            <person name="Schmutz J."/>
            <person name="Leebens-Mack J."/>
            <person name="Osbourn A."/>
        </authorList>
    </citation>
    <scope>NUCLEOTIDE SEQUENCE [LARGE SCALE GENOMIC DNA]</scope>
    <source>
        <strain evidence="1">JIC</strain>
    </source>
</reference>
<protein>
    <recommendedName>
        <fullName evidence="3">FBD domain-containing protein</fullName>
    </recommendedName>
</protein>
<organism evidence="1 2">
    <name type="scientific">Saponaria officinalis</name>
    <name type="common">Common soapwort</name>
    <name type="synonym">Lychnis saponaria</name>
    <dbReference type="NCBI Taxonomy" id="3572"/>
    <lineage>
        <taxon>Eukaryota</taxon>
        <taxon>Viridiplantae</taxon>
        <taxon>Streptophyta</taxon>
        <taxon>Embryophyta</taxon>
        <taxon>Tracheophyta</taxon>
        <taxon>Spermatophyta</taxon>
        <taxon>Magnoliopsida</taxon>
        <taxon>eudicotyledons</taxon>
        <taxon>Gunneridae</taxon>
        <taxon>Pentapetalae</taxon>
        <taxon>Caryophyllales</taxon>
        <taxon>Caryophyllaceae</taxon>
        <taxon>Caryophylleae</taxon>
        <taxon>Saponaria</taxon>
    </lineage>
</organism>
<sequence>MGIYTPSMALPLTEQGFMTDWLKSYRESGISETDVELSSDSDEDWTECCLDDVQEWLEDENNDGFKPTLPNLRRLEWCGAFRSHFEEEVLVALYIVKNATKIEKLVFDPRSILKFHHSSHPSVVDEEEDISRENVRQLARVIPKRVEIKNL</sequence>
<dbReference type="AlphaFoldDB" id="A0AAW1HGM0"/>
<evidence type="ECO:0008006" key="3">
    <source>
        <dbReference type="Google" id="ProtNLM"/>
    </source>
</evidence>
<evidence type="ECO:0000313" key="1">
    <source>
        <dbReference type="EMBL" id="KAK9675441.1"/>
    </source>
</evidence>
<accession>A0AAW1HGM0</accession>
<gene>
    <name evidence="1" type="ORF">RND81_11G007400</name>
</gene>